<evidence type="ECO:0000256" key="9">
    <source>
        <dbReference type="ARBA" id="ARBA00022763"/>
    </source>
</evidence>
<dbReference type="InterPro" id="IPR020084">
    <property type="entry name" value="NUDIX_hydrolase_CS"/>
</dbReference>
<feature type="binding site" evidence="15">
    <location>
        <begin position="256"/>
        <end position="259"/>
    </location>
    <ligand>
        <name>8-oxo-dGTP</name>
        <dbReference type="ChEBI" id="CHEBI:77896"/>
    </ligand>
</feature>
<dbReference type="GO" id="GO:0008413">
    <property type="term" value="F:8-oxo-7,8-dihydroguanosine triphosphate pyrophosphatase activity"/>
    <property type="evidence" value="ECO:0007669"/>
    <property type="project" value="InterPro"/>
</dbReference>
<dbReference type="InterPro" id="IPR023170">
    <property type="entry name" value="HhH_base_excis_C"/>
</dbReference>
<dbReference type="SMART" id="SM00525">
    <property type="entry name" value="FES"/>
    <property type="match status" value="1"/>
</dbReference>
<dbReference type="InterPro" id="IPR015797">
    <property type="entry name" value="NUDIX_hydrolase-like_dom_sf"/>
</dbReference>
<dbReference type="InterPro" id="IPR003265">
    <property type="entry name" value="HhH-GPD_domain"/>
</dbReference>
<comment type="caution">
    <text evidence="18">The sequence shown here is derived from an EMBL/GenBank/DDBJ whole genome shotgun (WGS) entry which is preliminary data.</text>
</comment>
<dbReference type="GO" id="GO:0034039">
    <property type="term" value="F:8-oxo-7,8-dihydroguanine DNA N-glycosylase activity"/>
    <property type="evidence" value="ECO:0007669"/>
    <property type="project" value="TreeGrafter"/>
</dbReference>
<dbReference type="Gene3D" id="1.10.1670.10">
    <property type="entry name" value="Helix-hairpin-Helix base-excision DNA repair enzymes (C-terminal)"/>
    <property type="match status" value="1"/>
</dbReference>
<comment type="cofactor">
    <cofactor evidence="16">
        <name>Mg(2+)</name>
        <dbReference type="ChEBI" id="CHEBI:18420"/>
    </cofactor>
</comment>
<dbReference type="InterPro" id="IPR044298">
    <property type="entry name" value="MIG/MutY"/>
</dbReference>
<dbReference type="Pfam" id="PF00730">
    <property type="entry name" value="HhH-GPD"/>
    <property type="match status" value="1"/>
</dbReference>
<dbReference type="GO" id="GO:0046872">
    <property type="term" value="F:metal ion binding"/>
    <property type="evidence" value="ECO:0007669"/>
    <property type="project" value="UniProtKB-KW"/>
</dbReference>
<dbReference type="InterPro" id="IPR000086">
    <property type="entry name" value="NUDIX_hydrolase_dom"/>
</dbReference>
<keyword evidence="14" id="KW-0326">Glycosidase</keyword>
<dbReference type="SUPFAM" id="SSF48150">
    <property type="entry name" value="DNA-glycosylase"/>
    <property type="match status" value="1"/>
</dbReference>
<dbReference type="Pfam" id="PF10576">
    <property type="entry name" value="EndIII_4Fe-2S"/>
    <property type="match status" value="1"/>
</dbReference>
<reference evidence="18" key="1">
    <citation type="submission" date="2021-05" db="EMBL/GenBank/DDBJ databases">
        <authorList>
            <person name="Pietrasiak N."/>
            <person name="Ward R."/>
            <person name="Stajich J.E."/>
            <person name="Kurbessoian T."/>
        </authorList>
    </citation>
    <scope>NUCLEOTIDE SEQUENCE</scope>
    <source>
        <strain evidence="18">UHER 2000/2452</strain>
    </source>
</reference>
<evidence type="ECO:0000256" key="1">
    <source>
        <dbReference type="ARBA" id="ARBA00000843"/>
    </source>
</evidence>
<evidence type="ECO:0000256" key="2">
    <source>
        <dbReference type="ARBA" id="ARBA00001966"/>
    </source>
</evidence>
<evidence type="ECO:0000256" key="3">
    <source>
        <dbReference type="ARBA" id="ARBA00002933"/>
    </source>
</evidence>
<dbReference type="InterPro" id="IPR003651">
    <property type="entry name" value="Endonuclease3_FeS-loop_motif"/>
</dbReference>
<dbReference type="InterPro" id="IPR029119">
    <property type="entry name" value="MutY_C"/>
</dbReference>
<sequence length="353" mass="39857">MKALRRDLLSWYRASGRTLPWRQTQDPYAIWVSEIMLQQTQVKTVMPYYERWLQAFPTIADLAAADQQQVLKVWQGLGYYARARNLHRAAQAIVQEFKGEFPVNLSDVLSLPGIGRTTAGGILSAAFNQPLPILDGNVKRVLARLTALTLPPSKALNALWQLSTELLDSQNPHDFNQALMDLGATVCTPKNPSCPICPWQSHCQAFHLNQQTQIPMSENRSPLAHKQIGVAVIWNQERQILIDRRRQEGLLGGLWEFPGGKIEPGETVEDCIKREIREELGIEIAVGDRLMTLDHAYTHFRVTLNVHHCQYLSGEPQAIECDEVRWVTLAELDQFPFPAANVQIIEALKTGQP</sequence>
<name>A0A951QBU9_9CYAN</name>
<dbReference type="EMBL" id="JAHHHD010000008">
    <property type="protein sequence ID" value="MBW4658905.1"/>
    <property type="molecule type" value="Genomic_DNA"/>
</dbReference>
<keyword evidence="12" id="KW-0411">Iron-sulfur</keyword>
<organism evidence="18 19">
    <name type="scientific">Drouetiella hepatica Uher 2000/2452</name>
    <dbReference type="NCBI Taxonomy" id="904376"/>
    <lineage>
        <taxon>Bacteria</taxon>
        <taxon>Bacillati</taxon>
        <taxon>Cyanobacteriota</taxon>
        <taxon>Cyanophyceae</taxon>
        <taxon>Oculatellales</taxon>
        <taxon>Oculatellaceae</taxon>
        <taxon>Drouetiella</taxon>
    </lineage>
</organism>
<feature type="binding site" evidence="16">
    <location>
        <position position="279"/>
    </location>
    <ligand>
        <name>Mg(2+)</name>
        <dbReference type="ChEBI" id="CHEBI:18420"/>
    </ligand>
</feature>
<dbReference type="Proteomes" id="UP000757435">
    <property type="component" value="Unassembled WGS sequence"/>
</dbReference>
<evidence type="ECO:0000256" key="4">
    <source>
        <dbReference type="ARBA" id="ARBA00008343"/>
    </source>
</evidence>
<dbReference type="InterPro" id="IPR011257">
    <property type="entry name" value="DNA_glycosylase"/>
</dbReference>
<reference evidence="18" key="2">
    <citation type="journal article" date="2022" name="Microbiol. Resour. Announc.">
        <title>Metagenome Sequencing to Explore Phylogenomics of Terrestrial Cyanobacteria.</title>
        <authorList>
            <person name="Ward R.D."/>
            <person name="Stajich J.E."/>
            <person name="Johansen J.R."/>
            <person name="Huntemann M."/>
            <person name="Clum A."/>
            <person name="Foster B."/>
            <person name="Foster B."/>
            <person name="Roux S."/>
            <person name="Palaniappan K."/>
            <person name="Varghese N."/>
            <person name="Mukherjee S."/>
            <person name="Reddy T.B.K."/>
            <person name="Daum C."/>
            <person name="Copeland A."/>
            <person name="Chen I.A."/>
            <person name="Ivanova N.N."/>
            <person name="Kyrpides N.C."/>
            <person name="Shapiro N."/>
            <person name="Eloe-Fadrosh E.A."/>
            <person name="Pietrasiak N."/>
        </authorList>
    </citation>
    <scope>NUCLEOTIDE SEQUENCE</scope>
    <source>
        <strain evidence="18">UHER 2000/2452</strain>
    </source>
</reference>
<dbReference type="Gene3D" id="1.10.340.30">
    <property type="entry name" value="Hypothetical protein, domain 2"/>
    <property type="match status" value="1"/>
</dbReference>
<evidence type="ECO:0000256" key="14">
    <source>
        <dbReference type="ARBA" id="ARBA00023295"/>
    </source>
</evidence>
<feature type="domain" description="Nudix hydrolase" evidence="17">
    <location>
        <begin position="223"/>
        <end position="350"/>
    </location>
</feature>
<dbReference type="PRINTS" id="PR00502">
    <property type="entry name" value="NUDIXFAMILY"/>
</dbReference>
<dbReference type="InterPro" id="IPR020476">
    <property type="entry name" value="Nudix_hydrolase"/>
</dbReference>
<keyword evidence="8 16" id="KW-0479">Metal-binding</keyword>
<comment type="cofactor">
    <cofactor evidence="2">
        <name>[4Fe-4S] cluster</name>
        <dbReference type="ChEBI" id="CHEBI:49883"/>
    </cofactor>
</comment>
<feature type="binding site" evidence="15">
    <location>
        <position position="341"/>
    </location>
    <ligand>
        <name>8-oxo-dGTP</name>
        <dbReference type="ChEBI" id="CHEBI:77896"/>
    </ligand>
</feature>
<evidence type="ECO:0000313" key="18">
    <source>
        <dbReference type="EMBL" id="MBW4658905.1"/>
    </source>
</evidence>
<evidence type="ECO:0000256" key="12">
    <source>
        <dbReference type="ARBA" id="ARBA00023014"/>
    </source>
</evidence>
<feature type="binding site" evidence="16">
    <location>
        <position position="259"/>
    </location>
    <ligand>
        <name>Mg(2+)</name>
        <dbReference type="ChEBI" id="CHEBI:18420"/>
    </ligand>
</feature>
<dbReference type="NCBIfam" id="TIGR00586">
    <property type="entry name" value="mutt"/>
    <property type="match status" value="1"/>
</dbReference>
<keyword evidence="16" id="KW-0460">Magnesium</keyword>
<keyword evidence="10" id="KW-0378">Hydrolase</keyword>
<dbReference type="GO" id="GO:0006298">
    <property type="term" value="P:mismatch repair"/>
    <property type="evidence" value="ECO:0007669"/>
    <property type="project" value="TreeGrafter"/>
</dbReference>
<dbReference type="PROSITE" id="PS01155">
    <property type="entry name" value="ENDONUCLEASE_III_2"/>
    <property type="match status" value="1"/>
</dbReference>
<keyword evidence="7" id="KW-0004">4Fe-4S</keyword>
<evidence type="ECO:0000259" key="17">
    <source>
        <dbReference type="PROSITE" id="PS51462"/>
    </source>
</evidence>
<comment type="similarity">
    <text evidence="4">Belongs to the Nth/MutY family.</text>
</comment>
<dbReference type="InterPro" id="IPR004036">
    <property type="entry name" value="Endonuclease-III-like_CS2"/>
</dbReference>
<dbReference type="NCBIfam" id="TIGR01084">
    <property type="entry name" value="mutY"/>
    <property type="match status" value="1"/>
</dbReference>
<dbReference type="CDD" id="cd00056">
    <property type="entry name" value="ENDO3c"/>
    <property type="match status" value="1"/>
</dbReference>
<evidence type="ECO:0000313" key="19">
    <source>
        <dbReference type="Proteomes" id="UP000757435"/>
    </source>
</evidence>
<dbReference type="CDD" id="cd03425">
    <property type="entry name" value="NUDIX_MutT_NudA_like"/>
    <property type="match status" value="1"/>
</dbReference>
<dbReference type="PANTHER" id="PTHR42944:SF1">
    <property type="entry name" value="ADENINE DNA GLYCOSYLASE"/>
    <property type="match status" value="1"/>
</dbReference>
<keyword evidence="11" id="KW-0408">Iron</keyword>
<dbReference type="GO" id="GO:0032357">
    <property type="term" value="F:oxidized purine DNA binding"/>
    <property type="evidence" value="ECO:0007669"/>
    <property type="project" value="TreeGrafter"/>
</dbReference>
<proteinExistence type="inferred from homology"/>
<evidence type="ECO:0000256" key="10">
    <source>
        <dbReference type="ARBA" id="ARBA00022801"/>
    </source>
</evidence>
<dbReference type="GO" id="GO:0035485">
    <property type="term" value="F:adenine/guanine mispair binding"/>
    <property type="evidence" value="ECO:0007669"/>
    <property type="project" value="TreeGrafter"/>
</dbReference>
<evidence type="ECO:0000256" key="16">
    <source>
        <dbReference type="PIRSR" id="PIRSR603561-2"/>
    </source>
</evidence>
<comment type="catalytic activity">
    <reaction evidence="1">
        <text>Hydrolyzes free adenine bases from 7,8-dihydro-8-oxoguanine:adenine mismatched double-stranded DNA, leaving an apurinic site.</text>
        <dbReference type="EC" id="3.2.2.31"/>
    </reaction>
</comment>
<dbReference type="AlphaFoldDB" id="A0A951QBU9"/>
<keyword evidence="13" id="KW-0234">DNA repair</keyword>
<dbReference type="InterPro" id="IPR003561">
    <property type="entry name" value="Mutator_MutT"/>
</dbReference>
<dbReference type="SUPFAM" id="SSF55811">
    <property type="entry name" value="Nudix"/>
    <property type="match status" value="1"/>
</dbReference>
<evidence type="ECO:0000256" key="6">
    <source>
        <dbReference type="ARBA" id="ARBA00022023"/>
    </source>
</evidence>
<protein>
    <recommendedName>
        <fullName evidence="6">Adenine DNA glycosylase</fullName>
        <ecNumber evidence="5">3.2.2.31</ecNumber>
    </recommendedName>
</protein>
<dbReference type="Pfam" id="PF14815">
    <property type="entry name" value="NUDIX_4"/>
    <property type="match status" value="1"/>
</dbReference>
<feature type="binding site" evidence="15">
    <location>
        <position position="245"/>
    </location>
    <ligand>
        <name>8-oxo-dGTP</name>
        <dbReference type="ChEBI" id="CHEBI:77896"/>
    </ligand>
</feature>
<dbReference type="GO" id="GO:0006284">
    <property type="term" value="P:base-excision repair"/>
    <property type="evidence" value="ECO:0007669"/>
    <property type="project" value="InterPro"/>
</dbReference>
<dbReference type="InterPro" id="IPR005760">
    <property type="entry name" value="A/G_AdeGlyc_MutY"/>
</dbReference>
<accession>A0A951QBU9</accession>
<dbReference type="PANTHER" id="PTHR42944">
    <property type="entry name" value="ADENINE DNA GLYCOSYLASE"/>
    <property type="match status" value="1"/>
</dbReference>
<dbReference type="GO" id="GO:0000701">
    <property type="term" value="F:purine-specific mismatch base pair DNA N-glycosylase activity"/>
    <property type="evidence" value="ECO:0007669"/>
    <property type="project" value="UniProtKB-EC"/>
</dbReference>
<keyword evidence="9" id="KW-0227">DNA damage</keyword>
<dbReference type="GO" id="GO:0051539">
    <property type="term" value="F:4 iron, 4 sulfur cluster binding"/>
    <property type="evidence" value="ECO:0007669"/>
    <property type="project" value="UniProtKB-KW"/>
</dbReference>
<dbReference type="SMART" id="SM00478">
    <property type="entry name" value="ENDO3c"/>
    <property type="match status" value="1"/>
</dbReference>
<evidence type="ECO:0000256" key="13">
    <source>
        <dbReference type="ARBA" id="ARBA00023204"/>
    </source>
</evidence>
<evidence type="ECO:0000256" key="8">
    <source>
        <dbReference type="ARBA" id="ARBA00022723"/>
    </source>
</evidence>
<dbReference type="Gene3D" id="3.90.79.10">
    <property type="entry name" value="Nucleoside Triphosphate Pyrophosphohydrolase"/>
    <property type="match status" value="1"/>
</dbReference>
<dbReference type="PROSITE" id="PS00893">
    <property type="entry name" value="NUDIX_BOX"/>
    <property type="match status" value="1"/>
</dbReference>
<evidence type="ECO:0000256" key="15">
    <source>
        <dbReference type="PIRSR" id="PIRSR603561-1"/>
    </source>
</evidence>
<dbReference type="PROSITE" id="PS51462">
    <property type="entry name" value="NUDIX"/>
    <property type="match status" value="1"/>
</dbReference>
<evidence type="ECO:0000256" key="5">
    <source>
        <dbReference type="ARBA" id="ARBA00012045"/>
    </source>
</evidence>
<comment type="function">
    <text evidence="3">Adenine glycosylase active on G-A mispairs. MutY also corrects error-prone DNA synthesis past GO lesions which are due to the oxidatively damaged form of guanine: 7,8-dihydro-8-oxoguanine (8-oxo-dGTP).</text>
</comment>
<dbReference type="FunFam" id="1.10.340.30:FF:000002">
    <property type="entry name" value="Adenine DNA glycosylase"/>
    <property type="match status" value="1"/>
</dbReference>
<evidence type="ECO:0000256" key="11">
    <source>
        <dbReference type="ARBA" id="ARBA00023004"/>
    </source>
</evidence>
<evidence type="ECO:0000256" key="7">
    <source>
        <dbReference type="ARBA" id="ARBA00022485"/>
    </source>
</evidence>
<dbReference type="EC" id="3.2.2.31" evidence="5"/>
<gene>
    <name evidence="18" type="primary">mutY</name>
    <name evidence="18" type="ORF">KME15_09535</name>
</gene>